<protein>
    <submittedName>
        <fullName evidence="6">Arylsulfatase</fullName>
    </submittedName>
</protein>
<reference evidence="6" key="2">
    <citation type="journal article" date="2024" name="Antonie Van Leeuwenhoek">
        <title>Roseihalotalea indica gen. nov., sp. nov., a halophilic Bacteroidetes from mesopelagic Southwest Indian Ocean with higher carbohydrate metabolic potential.</title>
        <authorList>
            <person name="Chen B."/>
            <person name="Zhang M."/>
            <person name="Lin D."/>
            <person name="Ye J."/>
            <person name="Tang K."/>
        </authorList>
    </citation>
    <scope>NUCLEOTIDE SEQUENCE</scope>
    <source>
        <strain evidence="6">TK19036</strain>
    </source>
</reference>
<gene>
    <name evidence="6" type="ORF">K4G66_11140</name>
</gene>
<dbReference type="CDD" id="cd16143">
    <property type="entry name" value="ARS_like"/>
    <property type="match status" value="1"/>
</dbReference>
<sequence>MIRPSIVLCCFVSICLWACQQNTEDSNQEGAPQHPNILFILADDMGYGDPQSYNPQSKISTPNIDKIAKNGIRFTDAHSPGPWCVPSRYGLITGQYPYRIELNWRERALITPDQLTIAQLLKRNGYHTAMVGKWHLGFDSIDWNNIPPDQPFRGGPVDHGFDEFFGMHASLDIPPYFYIEGTRAVAAPTDTIADHQSADATTTISGAFWRTGDIAPGFRHVDVLPTFTQKAAAFLKEHHAQEPEIPFFLYVPLTAPHTPWVPTQAFQGSSQVGEYGDFMQQVDHTVGDLLHTLDSLGYTDNTLVIFTSDNGPVWFPEDEEKFDHQSTGALRGMKIDYWEGGHRVPFIVQWPGKIPAGVVRNDLLGFTDMLATFAAIVEDSTSLENVDSYNMLPALLDQKLSNPIRTDMIIGDNVARQGNWKFIRGGGEGSLSRTYGRNVQEAKQQSDELYHLGEDLSETQNLLIEQAEKARELKALLPQTP</sequence>
<dbReference type="InterPro" id="IPR024607">
    <property type="entry name" value="Sulfatase_CS"/>
</dbReference>
<evidence type="ECO:0000256" key="3">
    <source>
        <dbReference type="ARBA" id="ARBA00022801"/>
    </source>
</evidence>
<dbReference type="InterPro" id="IPR017850">
    <property type="entry name" value="Alkaline_phosphatase_core_sf"/>
</dbReference>
<dbReference type="PROSITE" id="PS00149">
    <property type="entry name" value="SULFATASE_2"/>
    <property type="match status" value="1"/>
</dbReference>
<feature type="domain" description="Sulfatase N-terminal" evidence="5">
    <location>
        <begin position="35"/>
        <end position="375"/>
    </location>
</feature>
<dbReference type="PANTHER" id="PTHR42693:SF53">
    <property type="entry name" value="ENDO-4-O-SULFATASE"/>
    <property type="match status" value="1"/>
</dbReference>
<proteinExistence type="inferred from homology"/>
<evidence type="ECO:0000313" key="6">
    <source>
        <dbReference type="EMBL" id="WKN39247.1"/>
    </source>
</evidence>
<keyword evidence="4" id="KW-0106">Calcium</keyword>
<evidence type="ECO:0000256" key="4">
    <source>
        <dbReference type="ARBA" id="ARBA00022837"/>
    </source>
</evidence>
<dbReference type="GO" id="GO:0004065">
    <property type="term" value="F:arylsulfatase activity"/>
    <property type="evidence" value="ECO:0007669"/>
    <property type="project" value="TreeGrafter"/>
</dbReference>
<dbReference type="Gene3D" id="3.40.720.10">
    <property type="entry name" value="Alkaline Phosphatase, subunit A"/>
    <property type="match status" value="1"/>
</dbReference>
<organism evidence="6">
    <name type="scientific">Roseihalotalea indica</name>
    <dbReference type="NCBI Taxonomy" id="2867963"/>
    <lineage>
        <taxon>Bacteria</taxon>
        <taxon>Pseudomonadati</taxon>
        <taxon>Bacteroidota</taxon>
        <taxon>Cytophagia</taxon>
        <taxon>Cytophagales</taxon>
        <taxon>Catalimonadaceae</taxon>
        <taxon>Roseihalotalea</taxon>
    </lineage>
</organism>
<dbReference type="Pfam" id="PF00884">
    <property type="entry name" value="Sulfatase"/>
    <property type="match status" value="1"/>
</dbReference>
<name>A0AA49GQT1_9BACT</name>
<dbReference type="PANTHER" id="PTHR42693">
    <property type="entry name" value="ARYLSULFATASE FAMILY MEMBER"/>
    <property type="match status" value="1"/>
</dbReference>
<comment type="similarity">
    <text evidence="1">Belongs to the sulfatase family.</text>
</comment>
<keyword evidence="2" id="KW-0479">Metal-binding</keyword>
<dbReference type="InterPro" id="IPR000917">
    <property type="entry name" value="Sulfatase_N"/>
</dbReference>
<evidence type="ECO:0000256" key="2">
    <source>
        <dbReference type="ARBA" id="ARBA00022723"/>
    </source>
</evidence>
<dbReference type="SUPFAM" id="SSF53649">
    <property type="entry name" value="Alkaline phosphatase-like"/>
    <property type="match status" value="1"/>
</dbReference>
<evidence type="ECO:0000256" key="1">
    <source>
        <dbReference type="ARBA" id="ARBA00008779"/>
    </source>
</evidence>
<dbReference type="AlphaFoldDB" id="A0AA49GQT1"/>
<dbReference type="InterPro" id="IPR050738">
    <property type="entry name" value="Sulfatase"/>
</dbReference>
<dbReference type="Gene3D" id="3.30.1120.10">
    <property type="match status" value="1"/>
</dbReference>
<keyword evidence="3" id="KW-0378">Hydrolase</keyword>
<accession>A0AA49GQT1</accession>
<reference evidence="6" key="1">
    <citation type="journal article" date="2023" name="Comput. Struct. Biotechnol. J.">
        <title>Discovery of a novel marine Bacteroidetes with a rich repertoire of carbohydrate-active enzymes.</title>
        <authorList>
            <person name="Chen B."/>
            <person name="Liu G."/>
            <person name="Chen Q."/>
            <person name="Wang H."/>
            <person name="Liu L."/>
            <person name="Tang K."/>
        </authorList>
    </citation>
    <scope>NUCLEOTIDE SEQUENCE</scope>
    <source>
        <strain evidence="6">TK19036</strain>
    </source>
</reference>
<dbReference type="EMBL" id="CP120682">
    <property type="protein sequence ID" value="WKN39247.1"/>
    <property type="molecule type" value="Genomic_DNA"/>
</dbReference>
<evidence type="ECO:0000259" key="5">
    <source>
        <dbReference type="Pfam" id="PF00884"/>
    </source>
</evidence>
<dbReference type="GO" id="GO:0046872">
    <property type="term" value="F:metal ion binding"/>
    <property type="evidence" value="ECO:0007669"/>
    <property type="project" value="UniProtKB-KW"/>
</dbReference>